<dbReference type="GeneID" id="62195283"/>
<dbReference type="GO" id="GO:0000395">
    <property type="term" value="P:mRNA 5'-splice site recognition"/>
    <property type="evidence" value="ECO:0007669"/>
    <property type="project" value="TreeGrafter"/>
</dbReference>
<dbReference type="Pfam" id="PF23241">
    <property type="entry name" value="HAT_PRP39_C"/>
    <property type="match status" value="1"/>
</dbReference>
<dbReference type="InterPro" id="IPR003107">
    <property type="entry name" value="HAT"/>
</dbReference>
<keyword evidence="7" id="KW-1185">Reference proteome</keyword>
<dbReference type="SMART" id="SM00386">
    <property type="entry name" value="HAT"/>
    <property type="match status" value="3"/>
</dbReference>
<evidence type="ECO:0000313" key="7">
    <source>
        <dbReference type="Proteomes" id="UP000662931"/>
    </source>
</evidence>
<dbReference type="RefSeq" id="XP_038778116.1">
    <property type="nucleotide sequence ID" value="XM_038922188.1"/>
</dbReference>
<gene>
    <name evidence="6" type="ORF">FOA43_001882</name>
</gene>
<dbReference type="Gene3D" id="1.25.40.10">
    <property type="entry name" value="Tetratricopeptide repeat domain"/>
    <property type="match status" value="2"/>
</dbReference>
<dbReference type="AlphaFoldDB" id="A0A875RYF0"/>
<comment type="subcellular location">
    <subcellularLocation>
        <location evidence="1">Nucleus</location>
    </subcellularLocation>
</comment>
<dbReference type="GO" id="GO:0000243">
    <property type="term" value="C:commitment complex"/>
    <property type="evidence" value="ECO:0007669"/>
    <property type="project" value="TreeGrafter"/>
</dbReference>
<keyword evidence="2" id="KW-0507">mRNA processing</keyword>
<keyword evidence="5" id="KW-0539">Nucleus</keyword>
<dbReference type="InterPro" id="IPR011990">
    <property type="entry name" value="TPR-like_helical_dom_sf"/>
</dbReference>
<protein>
    <recommendedName>
        <fullName evidence="8">Pre-mRNA-processing factor 39</fullName>
    </recommendedName>
</protein>
<evidence type="ECO:0000256" key="2">
    <source>
        <dbReference type="ARBA" id="ARBA00022664"/>
    </source>
</evidence>
<reference evidence="6" key="1">
    <citation type="submission" date="2020-10" db="EMBL/GenBank/DDBJ databases">
        <authorList>
            <person name="Roach M.J.R."/>
        </authorList>
    </citation>
    <scope>NUCLEOTIDE SEQUENCE</scope>
    <source>
        <strain evidence="6">CBS 1945</strain>
    </source>
</reference>
<keyword evidence="4" id="KW-0508">mRNA splicing</keyword>
<dbReference type="SUPFAM" id="SSF48452">
    <property type="entry name" value="TPR-like"/>
    <property type="match status" value="1"/>
</dbReference>
<dbReference type="Pfam" id="PF23240">
    <property type="entry name" value="HAT_PRP39_N"/>
    <property type="match status" value="1"/>
</dbReference>
<dbReference type="PANTHER" id="PTHR17204">
    <property type="entry name" value="PRE-MRNA PROCESSING PROTEIN PRP39-RELATED"/>
    <property type="match status" value="1"/>
</dbReference>
<proteinExistence type="predicted"/>
<accession>A0A875RYF0</accession>
<dbReference type="GO" id="GO:0071004">
    <property type="term" value="C:U2-type prespliceosome"/>
    <property type="evidence" value="ECO:0007669"/>
    <property type="project" value="TreeGrafter"/>
</dbReference>
<evidence type="ECO:0000256" key="5">
    <source>
        <dbReference type="ARBA" id="ARBA00023242"/>
    </source>
</evidence>
<evidence type="ECO:0008006" key="8">
    <source>
        <dbReference type="Google" id="ProtNLM"/>
    </source>
</evidence>
<dbReference type="EMBL" id="CP064812">
    <property type="protein sequence ID" value="QPG74551.1"/>
    <property type="molecule type" value="Genomic_DNA"/>
</dbReference>
<dbReference type="KEGG" id="bnn:FOA43_001882"/>
<keyword evidence="3" id="KW-0677">Repeat</keyword>
<evidence type="ECO:0000313" key="6">
    <source>
        <dbReference type="EMBL" id="QPG74551.1"/>
    </source>
</evidence>
<evidence type="ECO:0000256" key="3">
    <source>
        <dbReference type="ARBA" id="ARBA00022737"/>
    </source>
</evidence>
<sequence length="488" mass="57884">MDFQDIPPKWLSLAQIVASNKGDVKLWDKLVDLTEHLPTKDDRYPVEVSQGSPPVMKSLLFTVYENLLVNFPLCEQYWCNYASWKFKLGDEAHHVAQIYSNALSYMPKSLIIWRNYLKFTIETQRSHCRIMDVLEDARIAVGHHFYAHVIYDIYLDFLKKSGHNKEYHLLLRRIIEIPMYHYCKYFLEFTRLLEEADIVTIKYFVTAEDLYSSFKLTWGDLLKPADGKISKMKELKSKLKKMFTDALITTQYHTFRLWSYERELKKPYYDPGSQLTRQELNTWNSYLNYLEINTLKDSFRNGNSGTAKMNRALLETAYERCLIRTADYSFFWLKYSNLKLNMNMEDQAKQVLIKGIYLINDDEFKLRLRLVDLEILSGEISEAKDLTLEAYEQQPDNLALTLKILQIEHLIDRDSVVDLIEAKLLEVEGGEFERQFDYLFREVLGYGSVSLTKIEALLKRYQDKKKDSYHYQKALKEFYRCYKLTEDH</sequence>
<evidence type="ECO:0000256" key="1">
    <source>
        <dbReference type="ARBA" id="ARBA00004123"/>
    </source>
</evidence>
<dbReference type="OrthoDB" id="10265668at2759"/>
<dbReference type="Proteomes" id="UP000662931">
    <property type="component" value="Chromosome 1"/>
</dbReference>
<evidence type="ECO:0000256" key="4">
    <source>
        <dbReference type="ARBA" id="ARBA00023187"/>
    </source>
</evidence>
<dbReference type="GO" id="GO:0005685">
    <property type="term" value="C:U1 snRNP"/>
    <property type="evidence" value="ECO:0007669"/>
    <property type="project" value="TreeGrafter"/>
</dbReference>
<dbReference type="InterPro" id="IPR059164">
    <property type="entry name" value="HAT_PRP39_C"/>
</dbReference>
<dbReference type="PANTHER" id="PTHR17204:SF23">
    <property type="entry name" value="U1 SMALL NUCLEAR RIBONUCLEOPROTEIN COMPONENT PRP42"/>
    <property type="match status" value="1"/>
</dbReference>
<dbReference type="GO" id="GO:0030627">
    <property type="term" value="F:pre-mRNA 5'-splice site binding"/>
    <property type="evidence" value="ECO:0007669"/>
    <property type="project" value="TreeGrafter"/>
</dbReference>
<name>A0A875RYF0_EENNA</name>
<organism evidence="6 7">
    <name type="scientific">Eeniella nana</name>
    <name type="common">Yeast</name>
    <name type="synonym">Brettanomyces nanus</name>
    <dbReference type="NCBI Taxonomy" id="13502"/>
    <lineage>
        <taxon>Eukaryota</taxon>
        <taxon>Fungi</taxon>
        <taxon>Dikarya</taxon>
        <taxon>Ascomycota</taxon>
        <taxon>Saccharomycotina</taxon>
        <taxon>Pichiomycetes</taxon>
        <taxon>Pichiales</taxon>
        <taxon>Pichiaceae</taxon>
        <taxon>Brettanomyces</taxon>
    </lineage>
</organism>